<dbReference type="EMBL" id="JQ245707">
    <property type="protein sequence ID" value="AEZ65618.1"/>
    <property type="molecule type" value="Genomic_DNA"/>
</dbReference>
<protein>
    <submittedName>
        <fullName evidence="1">Uncharacterized protein</fullName>
    </submittedName>
</protein>
<sequence>MTEKTVSECPKCSAKWIGEQLYWSTGKEGCPHDLAGLVCNNLGDETCINPVKGSDSGDTWERRLNVIRNLNPEDNE</sequence>
<accession>H6WG73</accession>
<proteinExistence type="predicted"/>
<keyword evidence="2" id="KW-1185">Reference proteome</keyword>
<evidence type="ECO:0000313" key="2">
    <source>
        <dbReference type="Proteomes" id="UP000007178"/>
    </source>
</evidence>
<dbReference type="KEGG" id="vg:73726257"/>
<dbReference type="GeneID" id="73726257"/>
<dbReference type="Proteomes" id="UP000007178">
    <property type="component" value="Segment"/>
</dbReference>
<dbReference type="RefSeq" id="YP_007006031.1">
    <property type="nucleotide sequence ID" value="NC_019516.2"/>
</dbReference>
<organism evidence="1 2">
    <name type="scientific">Cyanophage S-TIM5</name>
    <dbReference type="NCBI Taxonomy" id="1137745"/>
    <lineage>
        <taxon>Viruses</taxon>
        <taxon>Duplodnaviria</taxon>
        <taxon>Heunggongvirae</taxon>
        <taxon>Uroviricota</taxon>
        <taxon>Caudoviricetes</taxon>
        <taxon>Aurunvirus</taxon>
        <taxon>Aurunvirus STIM5</taxon>
    </lineage>
</organism>
<dbReference type="OrthoDB" id="22990at10239"/>
<name>H6WG73_9CAUD</name>
<evidence type="ECO:0000313" key="1">
    <source>
        <dbReference type="EMBL" id="AEZ65618.1"/>
    </source>
</evidence>
<reference evidence="1 2" key="1">
    <citation type="journal article" date="2012" name="Proc. Natl. Acad. Sci. U.S.A.">
        <title>A novel lineage of myoviruses infecting cyanobacteria is widespread in the oceans.</title>
        <authorList>
            <person name="Sabehi G."/>
            <person name="Shaulov L."/>
            <person name="Silver D.H."/>
            <person name="Yanai I."/>
            <person name="Harel A."/>
            <person name="Lindell D."/>
        </authorList>
    </citation>
    <scope>NUCLEOTIDE SEQUENCE [LARGE SCALE GENOMIC DNA]</scope>
</reference>